<dbReference type="Proteomes" id="UP000007878">
    <property type="component" value="Chromosome"/>
</dbReference>
<organism evidence="1 2">
    <name type="scientific">Rickettsia canadensis str. CA410</name>
    <dbReference type="NCBI Taxonomy" id="1105107"/>
    <lineage>
        <taxon>Bacteria</taxon>
        <taxon>Pseudomonadati</taxon>
        <taxon>Pseudomonadota</taxon>
        <taxon>Alphaproteobacteria</taxon>
        <taxon>Rickettsiales</taxon>
        <taxon>Rickettsiaceae</taxon>
        <taxon>Rickettsieae</taxon>
        <taxon>Rickettsia</taxon>
        <taxon>belli group</taxon>
    </lineage>
</organism>
<accession>A0ABN4AAR0</accession>
<sequence>MIKILILKKILLLGKIIMQRLTTYSFQAIKLEPLMEIQLSKEGRKISKQIQKCFKKKVFYSRTGIRKLICTF</sequence>
<reference evidence="2" key="1">
    <citation type="submission" date="2012-02" db="EMBL/GenBank/DDBJ databases">
        <title>Complete genome sequence of Rickettsia parkeri strain Portsmouth.</title>
        <authorList>
            <person name="Johnson S.L."/>
            <person name="Munk A.C."/>
            <person name="Han S."/>
            <person name="Bruce D.C."/>
            <person name="Dasch G.A."/>
        </authorList>
    </citation>
    <scope>NUCLEOTIDE SEQUENCE [LARGE SCALE GENOMIC DNA]</scope>
    <source>
        <strain evidence="2">CA410</strain>
    </source>
</reference>
<evidence type="ECO:0000313" key="1">
    <source>
        <dbReference type="EMBL" id="AFB20817.1"/>
    </source>
</evidence>
<evidence type="ECO:0000313" key="2">
    <source>
        <dbReference type="Proteomes" id="UP000007878"/>
    </source>
</evidence>
<dbReference type="EMBL" id="CP003304">
    <property type="protein sequence ID" value="AFB20817.1"/>
    <property type="molecule type" value="Genomic_DNA"/>
</dbReference>
<dbReference type="RefSeq" id="WP_014363672.1">
    <property type="nucleotide sequence ID" value="NC_016929.1"/>
</dbReference>
<name>A0ABN4AAR0_RICCA</name>
<keyword evidence="2" id="KW-1185">Reference proteome</keyword>
<proteinExistence type="predicted"/>
<gene>
    <name evidence="1" type="ORF">RCA_01200</name>
</gene>
<protein>
    <submittedName>
        <fullName evidence="1">Uncharacterized protein</fullName>
    </submittedName>
</protein>